<dbReference type="Proteomes" id="UP000001060">
    <property type="component" value="Chromosome"/>
</dbReference>
<dbReference type="Gene3D" id="3.30.428.10">
    <property type="entry name" value="HIT-like"/>
    <property type="match status" value="1"/>
</dbReference>
<dbReference type="RefSeq" id="WP_003635931.1">
    <property type="nucleotide sequence ID" value="NC_013861.1"/>
</dbReference>
<dbReference type="AlphaFoldDB" id="D3HK74"/>
<proteinExistence type="predicted"/>
<dbReference type="KEGG" id="llo:LLO_2417"/>
<protein>
    <submittedName>
        <fullName evidence="1">Uncharacterized protein</fullName>
    </submittedName>
</protein>
<dbReference type="GeneID" id="40926618"/>
<organism evidence="1 2">
    <name type="scientific">Legionella longbeachae serogroup 1 (strain NSW150)</name>
    <dbReference type="NCBI Taxonomy" id="661367"/>
    <lineage>
        <taxon>Bacteria</taxon>
        <taxon>Pseudomonadati</taxon>
        <taxon>Pseudomonadota</taxon>
        <taxon>Gammaproteobacteria</taxon>
        <taxon>Legionellales</taxon>
        <taxon>Legionellaceae</taxon>
        <taxon>Legionella</taxon>
    </lineage>
</organism>
<dbReference type="OrthoDB" id="5647859at2"/>
<dbReference type="InterPro" id="IPR036265">
    <property type="entry name" value="HIT-like_sf"/>
</dbReference>
<reference evidence="1 2" key="1">
    <citation type="journal article" date="2010" name="PLoS Genet.">
        <title>Analysis of the Legionella longbeachae genome and transcriptome uncovers unique strategies to cause Legionnaires' disease.</title>
        <authorList>
            <person name="Cazalet C."/>
            <person name="Gomez-Valero L."/>
            <person name="Rusniok C."/>
            <person name="Lomma M."/>
            <person name="Dervins-Ravault D."/>
            <person name="Newton H."/>
            <person name="Sansom F."/>
            <person name="Jarraud S."/>
            <person name="Zidane N."/>
            <person name="Ma L."/>
            <person name="Bouchier C."/>
            <person name="Etienne J."/>
            <person name="Hartland E."/>
            <person name="Buchrieser C."/>
        </authorList>
    </citation>
    <scope>NUCLEOTIDE SEQUENCE [LARGE SCALE GENOMIC DNA]</scope>
    <source>
        <strain evidence="1 2">NSW150</strain>
    </source>
</reference>
<gene>
    <name evidence="1" type="ordered locus">LLO_2417</name>
</gene>
<keyword evidence="2" id="KW-1185">Reference proteome</keyword>
<dbReference type="HOGENOM" id="CLU_552977_0_0_6"/>
<dbReference type="eggNOG" id="ENOG502ZWBB">
    <property type="taxonomic scope" value="Bacteria"/>
</dbReference>
<name>D3HK74_LEGLN</name>
<sequence length="493" mass="55939">MQSKYVSERPLIKTLFKQGLTKNKETPIETVSFTDTLQSADEHALSPEHLAPIGPGTTNTWIKKELILSEKTRLKYNVATCTAVDINDLGAKRLTDAYHQIRGLPGFVHRFLHGRPSLERALFVQAPEMYPIFDTPYDDSKTILMTNPAYLDIKKFLSDCEKVSTGYALKQLKNSENGLALVTWYIHPEALPAKFRNTLPAHKVLEYHRNQLIHEADFACKSKKGKQPFDYYRYGQEMTPLQLCGSFSKLPRTVSQDSITTLESRSESIYLACLFDLDQDKKQSLIYLTSLRDNILANLSTVYGVTPQDKIKIYLHMPYLEATTTLHVHVRVNQADHGLEDAKSFGINEIIDTLEKGGSVTDMILSRGTIYCSEYPIGENIEGVCVKTVPNIQRDWKDIFNLLKADKLTIAYLLQALQENAVKSRMQLLDLDQIGELLKIIEEIDEYPSIEELINILKRMEVNAELKKLGWSLETGTCIKQESHKNPPQALLG</sequence>
<evidence type="ECO:0000313" key="1">
    <source>
        <dbReference type="EMBL" id="CBJ12836.1"/>
    </source>
</evidence>
<accession>D3HK74</accession>
<evidence type="ECO:0000313" key="2">
    <source>
        <dbReference type="Proteomes" id="UP000001060"/>
    </source>
</evidence>
<dbReference type="EMBL" id="FN650140">
    <property type="protein sequence ID" value="CBJ12836.1"/>
    <property type="molecule type" value="Genomic_DNA"/>
</dbReference>